<organism evidence="2 3">
    <name type="scientific">Sphingomonas aurantiaca</name>
    <dbReference type="NCBI Taxonomy" id="185949"/>
    <lineage>
        <taxon>Bacteria</taxon>
        <taxon>Pseudomonadati</taxon>
        <taxon>Pseudomonadota</taxon>
        <taxon>Alphaproteobacteria</taxon>
        <taxon>Sphingomonadales</taxon>
        <taxon>Sphingomonadaceae</taxon>
        <taxon>Sphingomonas</taxon>
    </lineage>
</organism>
<name>A0A5E7YTD1_9SPHN</name>
<keyword evidence="1" id="KW-1133">Transmembrane helix</keyword>
<protein>
    <submittedName>
        <fullName evidence="2">Uncharacterized protein</fullName>
    </submittedName>
</protein>
<dbReference type="Proteomes" id="UP000326857">
    <property type="component" value="Unassembled WGS sequence"/>
</dbReference>
<keyword evidence="1" id="KW-0472">Membrane</keyword>
<feature type="transmembrane region" description="Helical" evidence="1">
    <location>
        <begin position="12"/>
        <end position="34"/>
    </location>
</feature>
<reference evidence="2 3" key="1">
    <citation type="submission" date="2019-09" db="EMBL/GenBank/DDBJ databases">
        <authorList>
            <person name="Dittami M. S."/>
        </authorList>
    </citation>
    <scope>NUCLEOTIDE SEQUENCE [LARGE SCALE GENOMIC DNA]</scope>
    <source>
        <strain evidence="2">SPHINGO391</strain>
    </source>
</reference>
<gene>
    <name evidence="2" type="ORF">SPHINGO391_390388</name>
</gene>
<feature type="transmembrane region" description="Helical" evidence="1">
    <location>
        <begin position="54"/>
        <end position="71"/>
    </location>
</feature>
<proteinExistence type="predicted"/>
<evidence type="ECO:0000256" key="1">
    <source>
        <dbReference type="SAM" id="Phobius"/>
    </source>
</evidence>
<dbReference type="AlphaFoldDB" id="A0A5E7YTD1"/>
<evidence type="ECO:0000313" key="2">
    <source>
        <dbReference type="EMBL" id="VVT10100.1"/>
    </source>
</evidence>
<dbReference type="EMBL" id="CABVLI010000033">
    <property type="protein sequence ID" value="VVT10100.1"/>
    <property type="molecule type" value="Genomic_DNA"/>
</dbReference>
<accession>A0A5E7YTD1</accession>
<sequence length="78" mass="8610">MGRDKTRTSRILGGGVVAAWTALAWYPVAFFAGWTGSISDVLLNQNGDHLWATLAVWLVALSPSIGWWMLLKGKFNNF</sequence>
<keyword evidence="1" id="KW-0812">Transmembrane</keyword>
<evidence type="ECO:0000313" key="3">
    <source>
        <dbReference type="Proteomes" id="UP000326857"/>
    </source>
</evidence>